<comment type="caution">
    <text evidence="8">The sequence shown here is derived from an EMBL/GenBank/DDBJ whole genome shotgun (WGS) entry which is preliminary data.</text>
</comment>
<keyword evidence="7 8" id="KW-0503">Monooxygenase</keyword>
<dbReference type="Gene3D" id="3.50.50.60">
    <property type="entry name" value="FAD/NAD(P)-binding domain"/>
    <property type="match status" value="2"/>
</dbReference>
<dbReference type="PANTHER" id="PTHR43098:SF3">
    <property type="entry name" value="L-ORNITHINE N(5)-MONOOXYGENASE-RELATED"/>
    <property type="match status" value="1"/>
</dbReference>
<organism evidence="8 9">
    <name type="scientific">Bradyrhizobium lablabi</name>
    <dbReference type="NCBI Taxonomy" id="722472"/>
    <lineage>
        <taxon>Bacteria</taxon>
        <taxon>Pseudomonadati</taxon>
        <taxon>Pseudomonadota</taxon>
        <taxon>Alphaproteobacteria</taxon>
        <taxon>Hyphomicrobiales</taxon>
        <taxon>Nitrobacteraceae</taxon>
        <taxon>Bradyrhizobium</taxon>
    </lineage>
</organism>
<reference evidence="8 9" key="1">
    <citation type="submission" date="2014-03" db="EMBL/GenBank/DDBJ databases">
        <title>Bradyrhizobium valentinum sp. nov., isolated from effective nodules of Lupinus mariae-josephae, a lupine endemic of basic-lime soils in Eastern Spain.</title>
        <authorList>
            <person name="Duran D."/>
            <person name="Rey L."/>
            <person name="Navarro A."/>
            <person name="Busquets A."/>
            <person name="Imperial J."/>
            <person name="Ruiz-Argueso T."/>
        </authorList>
    </citation>
    <scope>NUCLEOTIDE SEQUENCE [LARGE SCALE GENOMIC DNA]</scope>
    <source>
        <strain evidence="8 9">CCBAU 23086</strain>
    </source>
</reference>
<dbReference type="GO" id="GO:0004497">
    <property type="term" value="F:monooxygenase activity"/>
    <property type="evidence" value="ECO:0007669"/>
    <property type="project" value="UniProtKB-KW"/>
</dbReference>
<evidence type="ECO:0000313" key="8">
    <source>
        <dbReference type="EMBL" id="KRR16096.1"/>
    </source>
</evidence>
<gene>
    <name evidence="8" type="ORF">CQ14_23925</name>
</gene>
<comment type="cofactor">
    <cofactor evidence="1">
        <name>FAD</name>
        <dbReference type="ChEBI" id="CHEBI:57692"/>
    </cofactor>
</comment>
<dbReference type="RefSeq" id="WP_057863030.1">
    <property type="nucleotide sequence ID" value="NZ_LLYB01000131.1"/>
</dbReference>
<keyword evidence="3" id="KW-0285">Flavoprotein</keyword>
<dbReference type="EMBL" id="LLYB01000131">
    <property type="protein sequence ID" value="KRR16096.1"/>
    <property type="molecule type" value="Genomic_DNA"/>
</dbReference>
<dbReference type="SUPFAM" id="SSF51905">
    <property type="entry name" value="FAD/NAD(P)-binding domain"/>
    <property type="match status" value="2"/>
</dbReference>
<dbReference type="Pfam" id="PF13738">
    <property type="entry name" value="Pyr_redox_3"/>
    <property type="match status" value="1"/>
</dbReference>
<keyword evidence="6" id="KW-0560">Oxidoreductase</keyword>
<dbReference type="PRINTS" id="PR00411">
    <property type="entry name" value="PNDRDTASEI"/>
</dbReference>
<evidence type="ECO:0000313" key="9">
    <source>
        <dbReference type="Proteomes" id="UP000051660"/>
    </source>
</evidence>
<evidence type="ECO:0000256" key="3">
    <source>
        <dbReference type="ARBA" id="ARBA00022630"/>
    </source>
</evidence>
<keyword evidence="4" id="KW-0274">FAD</keyword>
<evidence type="ECO:0000256" key="6">
    <source>
        <dbReference type="ARBA" id="ARBA00023002"/>
    </source>
</evidence>
<protein>
    <submittedName>
        <fullName evidence="8">Cyclohexanone monooxygenase</fullName>
    </submittedName>
</protein>
<dbReference type="Proteomes" id="UP000051660">
    <property type="component" value="Unassembled WGS sequence"/>
</dbReference>
<dbReference type="OrthoDB" id="312624at2"/>
<dbReference type="InterPro" id="IPR050775">
    <property type="entry name" value="FAD-binding_Monooxygenases"/>
</dbReference>
<proteinExistence type="inferred from homology"/>
<evidence type="ECO:0000256" key="7">
    <source>
        <dbReference type="ARBA" id="ARBA00023033"/>
    </source>
</evidence>
<accession>A0A0R3MFR5</accession>
<dbReference type="InterPro" id="IPR036188">
    <property type="entry name" value="FAD/NAD-bd_sf"/>
</dbReference>
<dbReference type="PANTHER" id="PTHR43098">
    <property type="entry name" value="L-ORNITHINE N(5)-MONOOXYGENASE-RELATED"/>
    <property type="match status" value="1"/>
</dbReference>
<evidence type="ECO:0000256" key="5">
    <source>
        <dbReference type="ARBA" id="ARBA00022857"/>
    </source>
</evidence>
<evidence type="ECO:0000256" key="1">
    <source>
        <dbReference type="ARBA" id="ARBA00001974"/>
    </source>
</evidence>
<keyword evidence="5" id="KW-0521">NADP</keyword>
<evidence type="ECO:0000256" key="2">
    <source>
        <dbReference type="ARBA" id="ARBA00010139"/>
    </source>
</evidence>
<comment type="similarity">
    <text evidence="2">Belongs to the FAD-binding monooxygenase family.</text>
</comment>
<sequence length="533" mass="59939">MSARDALEGEYDAVVVGAGFGGLYALHRLRELGLSVIGFEAAPEVGGTWYWNRYPGVRCDVPSLYYSYTWSAELRREWRWSEKYATQREILDYARYVADRFGIRDLIRFETRVTAAAFDEAENIWQVSTDRGDRIRARFCVMASGCLSVPNNPKVAGAESFRGRIYHTARWPEQPVDFSGLRVGVIGTGSSGVQAIPLIAEAAQQVVVFQRTPNFSVPARNRQLRDEDYEQFEAAYPAYLESLESPHFGRVNSAAFEAPIPSREEQWRRYEELWQEGGGGILLSFPNLLTHEAVNDVACDFVREKISQIVKDPRTAAALSPGGYPLGVKRICVDTNYYETFNRENVELVDLKQEPLDRITADGIKTSARQFELDALVFATGFDAMTGALFAMDIRGRNELGLREAWKDGPRAYLGLTVADFPNLFIVTGPGSPSVIGNMINACEQHVDWLADCIDYMRRRGLQILEPEPAAERAWMDHVADMAARTLFPKANSWYLGANIAGKPRVFMPYVGEGYRFRCAQIAARGYEGFRLT</sequence>
<dbReference type="AlphaFoldDB" id="A0A0R3MFR5"/>
<name>A0A0R3MFR5_9BRAD</name>
<evidence type="ECO:0000256" key="4">
    <source>
        <dbReference type="ARBA" id="ARBA00022827"/>
    </source>
</evidence>